<gene>
    <name evidence="7" type="ORF">DCC35_11200</name>
</gene>
<evidence type="ECO:0000259" key="6">
    <source>
        <dbReference type="Pfam" id="PF01103"/>
    </source>
</evidence>
<proteinExistence type="predicted"/>
<evidence type="ECO:0000256" key="5">
    <source>
        <dbReference type="ARBA" id="ARBA00023237"/>
    </source>
</evidence>
<evidence type="ECO:0000256" key="2">
    <source>
        <dbReference type="ARBA" id="ARBA00022692"/>
    </source>
</evidence>
<dbReference type="Proteomes" id="UP000298616">
    <property type="component" value="Chromosome"/>
</dbReference>
<accession>A0A4D7JJY0</accession>
<dbReference type="PANTHER" id="PTHR12815:SF47">
    <property type="entry name" value="TRANSLOCATION AND ASSEMBLY MODULE SUBUNIT TAMA"/>
    <property type="match status" value="1"/>
</dbReference>
<dbReference type="Pfam" id="PF01103">
    <property type="entry name" value="Omp85"/>
    <property type="match status" value="1"/>
</dbReference>
<comment type="subcellular location">
    <subcellularLocation>
        <location evidence="1">Membrane</location>
    </subcellularLocation>
</comment>
<dbReference type="OrthoDB" id="9814535at2"/>
<protein>
    <recommendedName>
        <fullName evidence="6">Bacterial surface antigen (D15) domain-containing protein</fullName>
    </recommendedName>
</protein>
<evidence type="ECO:0000313" key="7">
    <source>
        <dbReference type="EMBL" id="QCK15273.1"/>
    </source>
</evidence>
<feature type="domain" description="Bacterial surface antigen (D15)" evidence="6">
    <location>
        <begin position="575"/>
        <end position="737"/>
    </location>
</feature>
<dbReference type="KEGG" id="fpf:DCC35_11200"/>
<dbReference type="GO" id="GO:0019867">
    <property type="term" value="C:outer membrane"/>
    <property type="evidence" value="ECO:0007669"/>
    <property type="project" value="InterPro"/>
</dbReference>
<keyword evidence="8" id="KW-1185">Reference proteome</keyword>
<keyword evidence="3" id="KW-0732">Signal</keyword>
<keyword evidence="4" id="KW-0472">Membrane</keyword>
<keyword evidence="5" id="KW-0998">Cell outer membrane</keyword>
<dbReference type="InterPro" id="IPR000184">
    <property type="entry name" value="Bac_surfAg_D15"/>
</dbReference>
<dbReference type="Gene3D" id="2.40.160.50">
    <property type="entry name" value="membrane protein fhac: a member of the omp85/tpsb transporter family"/>
    <property type="match status" value="1"/>
</dbReference>
<dbReference type="InterPro" id="IPR039910">
    <property type="entry name" value="D15-like"/>
</dbReference>
<evidence type="ECO:0000256" key="4">
    <source>
        <dbReference type="ARBA" id="ARBA00023136"/>
    </source>
</evidence>
<evidence type="ECO:0000313" key="8">
    <source>
        <dbReference type="Proteomes" id="UP000298616"/>
    </source>
</evidence>
<evidence type="ECO:0000256" key="1">
    <source>
        <dbReference type="ARBA" id="ARBA00004370"/>
    </source>
</evidence>
<evidence type="ECO:0000256" key="3">
    <source>
        <dbReference type="ARBA" id="ARBA00022729"/>
    </source>
</evidence>
<name>A0A4D7JJY0_9BACT</name>
<sequence>MKMNRKKLLYVFISIFWCITGCTGMKYVPDDDRLITEVDVDYIDKSKLYNSQTVKQTVHSLIEPKPNNKFLWMRTGVVINGLTPDKEKGVFYFIGNQIGGPPALLSNLKQDELIRVINNRLFHLGYFNAETIVEIDTSKAKKAEVKFLIETGKPYFIDTLVSEITSQTDTLNKIFESSLKETKIDSGTYYQLERLERARRYIADYVNNRGYYYFSEEDIEFYADSTKLDSLNGVKLSLNLKPNRKKRTLTYYTLDSVVVREDLPLELEDTINIKKDSIEDGIYLAERKEVPRYKPKHISKGIFFTPGKAYEKIERQKTYRYLTGMGAFNYVDIQLQPITNENKLRPVIGLYSLPKMSFSAEIGVNAKSNNFVGPGVKLTWLNRNFLHGSEQLTVSLNGNIERQFGGPREQRQNSLSYEFGIETRLRVPRIWPPFIKINITDYISYTEFSIQANQFKRAGLYGLRTMKITEGYTWKGSQTEDFYFYPFEVNYSALFDQSSDFEDFLEENPFVRQTFSQQFILGLNLGYSNNQLEERLDRERFYYSADFQSAGNLVSLFDSNKDETGDEFLAVPYAQFLKLTQEYRKYFSVGPSGNDIATRVLVGVGFPYGNSLSLPYIRQYFIGGPNSLRGFRARTVGPGTYLNESEQLIYVDQTGDIRFEINAEYRKKLNQYFETAFFIDAGNIWLFNDDPDRPGASFEFKDFYKELAVSTGVGLRIDVSVIVIRFDLGFPIRKPLPETGFEWVFSDINPFDSDWRSNNLILNFSIGYPF</sequence>
<keyword evidence="2" id="KW-0812">Transmembrane</keyword>
<dbReference type="PANTHER" id="PTHR12815">
    <property type="entry name" value="SORTING AND ASSEMBLY MACHINERY SAMM50 PROTEIN FAMILY MEMBER"/>
    <property type="match status" value="1"/>
</dbReference>
<reference evidence="7 8" key="1">
    <citation type="submission" date="2018-04" db="EMBL/GenBank/DDBJ databases">
        <title>Complete genome uncultured novel isolate.</title>
        <authorList>
            <person name="Merlino G."/>
        </authorList>
    </citation>
    <scope>NUCLEOTIDE SEQUENCE [LARGE SCALE GENOMIC DNA]</scope>
    <source>
        <strain evidence="8">R1DC9</strain>
    </source>
</reference>
<dbReference type="AlphaFoldDB" id="A0A4D7JJY0"/>
<dbReference type="EMBL" id="CP028923">
    <property type="protein sequence ID" value="QCK15273.1"/>
    <property type="molecule type" value="Genomic_DNA"/>
</dbReference>
<organism evidence="7 8">
    <name type="scientific">Mangrovivirga cuniculi</name>
    <dbReference type="NCBI Taxonomy" id="2715131"/>
    <lineage>
        <taxon>Bacteria</taxon>
        <taxon>Pseudomonadati</taxon>
        <taxon>Bacteroidota</taxon>
        <taxon>Cytophagia</taxon>
        <taxon>Cytophagales</taxon>
        <taxon>Mangrovivirgaceae</taxon>
        <taxon>Mangrovivirga</taxon>
    </lineage>
</organism>